<dbReference type="KEGG" id="vg:64766774"/>
<proteinExistence type="predicted"/>
<reference evidence="2 3" key="1">
    <citation type="submission" date="2019-10" db="EMBL/GenBank/DDBJ databases">
        <authorList>
            <person name="Garlena R.A."/>
            <person name="Russell D.A."/>
            <person name="Pope W.H."/>
            <person name="Jacobs-Sera D."/>
            <person name="Hatfull G.F."/>
        </authorList>
    </citation>
    <scope>NUCLEOTIDE SEQUENCE [LARGE SCALE GENOMIC DNA]</scope>
</reference>
<protein>
    <submittedName>
        <fullName evidence="2">Helix-turn-helix DNA binding domain protein</fullName>
    </submittedName>
</protein>
<dbReference type="GeneID" id="64766774"/>
<keyword evidence="3" id="KW-1185">Reference proteome</keyword>
<dbReference type="Pfam" id="PF23875">
    <property type="entry name" value="DUF7229"/>
    <property type="match status" value="1"/>
</dbReference>
<dbReference type="Proteomes" id="UP000423065">
    <property type="component" value="Segment"/>
</dbReference>
<name>A0A649VRI8_9CAUD</name>
<feature type="domain" description="DUF7229" evidence="1">
    <location>
        <begin position="7"/>
        <end position="94"/>
    </location>
</feature>
<dbReference type="RefSeq" id="YP_010059541.1">
    <property type="nucleotide sequence ID" value="NC_054726.1"/>
</dbReference>
<organism evidence="2 3">
    <name type="scientific">Gordonia phage Stormageddon</name>
    <dbReference type="NCBI Taxonomy" id="2656541"/>
    <lineage>
        <taxon>Viruses</taxon>
        <taxon>Duplodnaviria</taxon>
        <taxon>Heunggongvirae</taxon>
        <taxon>Uroviricota</taxon>
        <taxon>Caudoviricetes</taxon>
        <taxon>Stormageddonvirus</taxon>
        <taxon>Stormageddonvirus Stormageddon</taxon>
    </lineage>
</organism>
<dbReference type="InterPro" id="IPR055653">
    <property type="entry name" value="DUF7229"/>
</dbReference>
<evidence type="ECO:0000313" key="2">
    <source>
        <dbReference type="EMBL" id="QGJ94928.1"/>
    </source>
</evidence>
<dbReference type="EMBL" id="MN586040">
    <property type="protein sequence ID" value="QGJ94928.1"/>
    <property type="molecule type" value="Genomic_DNA"/>
</dbReference>
<evidence type="ECO:0000313" key="3">
    <source>
        <dbReference type="Proteomes" id="UP000423065"/>
    </source>
</evidence>
<gene>
    <name evidence="2" type="primary">65</name>
    <name evidence="2" type="ORF">SEA_STORMAGEDDON_65</name>
</gene>
<sequence length="102" mass="11907">MKPEERLLSEAGVEVTYTTAEVARIFRKTRQWVLWGLKDGKFVDAEGNPLQPRMVEDRYIWTKDEVTDIAVSCHNRRTIDIEELKRIVRKLIKDTGAINGKY</sequence>
<evidence type="ECO:0000259" key="1">
    <source>
        <dbReference type="Pfam" id="PF23875"/>
    </source>
</evidence>
<accession>A0A649VRI8</accession>